<reference evidence="4" key="1">
    <citation type="journal article" date="2023" name="G3 (Bethesda)">
        <title>A reference genome for the long-term kleptoplast-retaining sea slug Elysia crispata morphotype clarki.</title>
        <authorList>
            <person name="Eastman K.E."/>
            <person name="Pendleton A.L."/>
            <person name="Shaikh M.A."/>
            <person name="Suttiyut T."/>
            <person name="Ogas R."/>
            <person name="Tomko P."/>
            <person name="Gavelis G."/>
            <person name="Widhalm J.R."/>
            <person name="Wisecaver J.H."/>
        </authorList>
    </citation>
    <scope>NUCLEOTIDE SEQUENCE</scope>
    <source>
        <strain evidence="4">ECLA1</strain>
    </source>
</reference>
<evidence type="ECO:0000313" key="5">
    <source>
        <dbReference type="Proteomes" id="UP001283361"/>
    </source>
</evidence>
<proteinExistence type="predicted"/>
<comment type="caution">
    <text evidence="4">The sequence shown here is derived from an EMBL/GenBank/DDBJ whole genome shotgun (WGS) entry which is preliminary data.</text>
</comment>
<feature type="region of interest" description="Disordered" evidence="1">
    <location>
        <begin position="25"/>
        <end position="133"/>
    </location>
</feature>
<evidence type="ECO:0000256" key="1">
    <source>
        <dbReference type="SAM" id="MobiDB-lite"/>
    </source>
</evidence>
<dbReference type="EMBL" id="JAWDGP010002535">
    <property type="protein sequence ID" value="KAK3782163.1"/>
    <property type="molecule type" value="Genomic_DNA"/>
</dbReference>
<name>A0AAE1A731_9GAST</name>
<dbReference type="PROSITE" id="PS00941">
    <property type="entry name" value="CARBOXYLESTERASE_B_2"/>
    <property type="match status" value="1"/>
</dbReference>
<dbReference type="SUPFAM" id="SSF53474">
    <property type="entry name" value="alpha/beta-Hydrolases"/>
    <property type="match status" value="1"/>
</dbReference>
<keyword evidence="5" id="KW-1185">Reference proteome</keyword>
<keyword evidence="2" id="KW-0472">Membrane</keyword>
<dbReference type="InterPro" id="IPR019819">
    <property type="entry name" value="Carboxylesterase_B_CS"/>
</dbReference>
<dbReference type="Pfam" id="PF00135">
    <property type="entry name" value="COesterase"/>
    <property type="match status" value="1"/>
</dbReference>
<keyword evidence="2" id="KW-0812">Transmembrane</keyword>
<organism evidence="4 5">
    <name type="scientific">Elysia crispata</name>
    <name type="common">lettuce slug</name>
    <dbReference type="NCBI Taxonomy" id="231223"/>
    <lineage>
        <taxon>Eukaryota</taxon>
        <taxon>Metazoa</taxon>
        <taxon>Spiralia</taxon>
        <taxon>Lophotrochozoa</taxon>
        <taxon>Mollusca</taxon>
        <taxon>Gastropoda</taxon>
        <taxon>Heterobranchia</taxon>
        <taxon>Euthyneura</taxon>
        <taxon>Panpulmonata</taxon>
        <taxon>Sacoglossa</taxon>
        <taxon>Placobranchoidea</taxon>
        <taxon>Plakobranchidae</taxon>
        <taxon>Elysia</taxon>
    </lineage>
</organism>
<feature type="compositionally biased region" description="Basic and acidic residues" evidence="1">
    <location>
        <begin position="51"/>
        <end position="75"/>
    </location>
</feature>
<sequence>MPGRDYTILRDDSAVPFPLSLDIINNNNNNNNNSNNNNCNTRYSEGENEEHDACNSRTHLSDERVHRTNEDHTSNDSRATSPSSTQSQSPYRSRTRESTAKYTALKPTSVRQLDPEIPEVSFPSQDSDASEPDDLDFYDSQIPLNTIRNPLQRISRFHIILCGLLLSACAVVGFGLLYVFVILPSHKGTVLTPGGKAPTTDIIKLKHLGDNVAVTTCGLVRGTFENGAHVFRGIPYAVPPTGPLRWQVPVSRSYESGTCWQHVLNTTSFGSTCAQPVIPLSSSHRGKVGSDIDKASHIQTMGSEDCLYLNVWTPSLNPPEFLPVLVWIHSGDFIYGSGHASGMTPTADLAVTTNAVYVSFNYRLGVFGFLALDALREKRGLPFGATGNYGIMDQQLALQWVKHNARNFGGDQNKITVFGHGSGATSIQALLLSSASSGLFHAAWLSSPVALLNKTLDEACEDNQPMMTKSTCSDAHCLRQLDTATLIKLSPWSLDPRWTLDHLLDTPTHRQLRNDLAIFDGHVVHWDSMKHGPIGPTVPVVVGATYSDLSGVITDVLVSNLTWDQLDSVLVHELTPMGTEAVVQIKSRYSQMSRAGYSVLSSPKPNNDEFFPLPSRQFARLLRDIQIVCPSKMLADKLNDLFASSAPIYLYISEAFPSHNLKLEKRPTALPTSADDLFIGWDMVAFFGSFRELGFRERQADISFQDIVRQELLSLARAGKPNAASWDTEGINTGLLRSEVTVSPAPANYFDNCKILRNLGFYSYTWIKNY</sequence>
<evidence type="ECO:0000259" key="3">
    <source>
        <dbReference type="Pfam" id="PF00135"/>
    </source>
</evidence>
<gene>
    <name evidence="4" type="ORF">RRG08_032915</name>
</gene>
<feature type="transmembrane region" description="Helical" evidence="2">
    <location>
        <begin position="157"/>
        <end position="183"/>
    </location>
</feature>
<feature type="compositionally biased region" description="Low complexity" evidence="1">
    <location>
        <begin position="25"/>
        <end position="40"/>
    </location>
</feature>
<feature type="domain" description="Carboxylesterase type B" evidence="3">
    <location>
        <begin position="212"/>
        <end position="724"/>
    </location>
</feature>
<dbReference type="InterPro" id="IPR002018">
    <property type="entry name" value="CarbesteraseB"/>
</dbReference>
<evidence type="ECO:0000313" key="4">
    <source>
        <dbReference type="EMBL" id="KAK3782163.1"/>
    </source>
</evidence>
<dbReference type="InterPro" id="IPR029058">
    <property type="entry name" value="AB_hydrolase_fold"/>
</dbReference>
<dbReference type="InterPro" id="IPR050309">
    <property type="entry name" value="Type-B_Carboxylest/Lipase"/>
</dbReference>
<protein>
    <recommendedName>
        <fullName evidence="3">Carboxylesterase type B domain-containing protein</fullName>
    </recommendedName>
</protein>
<dbReference type="Proteomes" id="UP001283361">
    <property type="component" value="Unassembled WGS sequence"/>
</dbReference>
<dbReference type="PANTHER" id="PTHR11559">
    <property type="entry name" value="CARBOXYLESTERASE"/>
    <property type="match status" value="1"/>
</dbReference>
<evidence type="ECO:0000256" key="2">
    <source>
        <dbReference type="SAM" id="Phobius"/>
    </source>
</evidence>
<accession>A0AAE1A731</accession>
<dbReference type="AlphaFoldDB" id="A0AAE1A731"/>
<keyword evidence="2" id="KW-1133">Transmembrane helix</keyword>
<dbReference type="Gene3D" id="3.40.50.1820">
    <property type="entry name" value="alpha/beta hydrolase"/>
    <property type="match status" value="1"/>
</dbReference>
<feature type="compositionally biased region" description="Low complexity" evidence="1">
    <location>
        <begin position="77"/>
        <end position="92"/>
    </location>
</feature>